<dbReference type="PRINTS" id="PR00926">
    <property type="entry name" value="MITOCARRIER"/>
</dbReference>
<evidence type="ECO:0000256" key="4">
    <source>
        <dbReference type="ARBA" id="ARBA00022692"/>
    </source>
</evidence>
<dbReference type="OMA" id="KMYIEEG"/>
<dbReference type="GO" id="GO:0005743">
    <property type="term" value="C:mitochondrial inner membrane"/>
    <property type="evidence" value="ECO:0007669"/>
    <property type="project" value="UniProtKB-SubCell"/>
</dbReference>
<dbReference type="Proteomes" id="UP000002009">
    <property type="component" value="Chromosome 3"/>
</dbReference>
<dbReference type="SUPFAM" id="SSF103506">
    <property type="entry name" value="Mitochondrial carrier"/>
    <property type="match status" value="1"/>
</dbReference>
<feature type="repeat" description="Solcar" evidence="10">
    <location>
        <begin position="156"/>
        <end position="241"/>
    </location>
</feature>
<dbReference type="GO" id="GO:0005315">
    <property type="term" value="F:phosphate transmembrane transporter activity"/>
    <property type="evidence" value="ECO:0007669"/>
    <property type="project" value="InterPro"/>
</dbReference>
<sequence>MHGFKSYFPSSLYTPTAASAVVAAKAGAAPAAGGFAPSMTFQHPAAGFMAASQQEYGLDYFLKGALAGGICCSVTHGALTPVDVVKTRIQLEPTKYTGMMQGFNKVIAEEGAGALLTGLGPTAFGYFVQGWFKFGGVEYFKIQAANSMTPQQTWDNRNSIYLGASAAAEFIADIFLCPLEATRIRLVSNPSYSSSMLGAMTKMAGEEGVVNAFYSGFGPILAKQVPYTMAKFAVQGIAAEKIYESIGKTPKTCTQSENVSVSLMSGVIAGVTAAIISHPADTLLSKINKAGAGGSGGMLSRLGNIAAETGLWKLCTQGLPARCVMIGTLTAGQFGIFDIVMNAVGASKFHFHDPSKPDDH</sequence>
<dbReference type="InterPro" id="IPR044677">
    <property type="entry name" value="SLC25A3/Pic2/Mir1-like"/>
</dbReference>
<dbReference type="OrthoDB" id="427452at2759"/>
<keyword evidence="6" id="KW-0999">Mitochondrion inner membrane</keyword>
<dbReference type="PANTHER" id="PTHR45671:SF12">
    <property type="entry name" value="MITOCHONDRIAL PHOSPHATE CARRIER PROTEIN"/>
    <property type="match status" value="1"/>
</dbReference>
<dbReference type="FunCoup" id="C1E2Y9">
    <property type="interactions" value="1555"/>
</dbReference>
<dbReference type="RefSeq" id="XP_002501167.1">
    <property type="nucleotide sequence ID" value="XM_002501121.1"/>
</dbReference>
<dbReference type="STRING" id="296587.C1E2Y9"/>
<evidence type="ECO:0000256" key="8">
    <source>
        <dbReference type="ARBA" id="ARBA00023128"/>
    </source>
</evidence>
<evidence type="ECO:0000256" key="2">
    <source>
        <dbReference type="ARBA" id="ARBA00006375"/>
    </source>
</evidence>
<proteinExistence type="inferred from homology"/>
<dbReference type="PROSITE" id="PS50920">
    <property type="entry name" value="SOLCAR"/>
    <property type="match status" value="3"/>
</dbReference>
<dbReference type="InterPro" id="IPR018108">
    <property type="entry name" value="MCP_transmembrane"/>
</dbReference>
<keyword evidence="3 11" id="KW-0813">Transport</keyword>
<dbReference type="PANTHER" id="PTHR45671">
    <property type="entry name" value="SOLUTE CARRIER FAMILY 25 (MITOCHONDRIAL CARRIER PHOSPHATE CARRIER), MEMBER 3, LIKE-RELATED-RELATED"/>
    <property type="match status" value="1"/>
</dbReference>
<keyword evidence="7" id="KW-1133">Transmembrane helix</keyword>
<evidence type="ECO:0000256" key="10">
    <source>
        <dbReference type="PROSITE-ProRule" id="PRU00282"/>
    </source>
</evidence>
<evidence type="ECO:0000313" key="12">
    <source>
        <dbReference type="EMBL" id="ACO62425.1"/>
    </source>
</evidence>
<protein>
    <submittedName>
        <fullName evidence="12">Mitochondrial carrier family</fullName>
    </submittedName>
</protein>
<dbReference type="KEGG" id="mis:MICPUN_105366"/>
<evidence type="ECO:0000256" key="11">
    <source>
        <dbReference type="RuleBase" id="RU000488"/>
    </source>
</evidence>
<keyword evidence="9 10" id="KW-0472">Membrane</keyword>
<keyword evidence="13" id="KW-1185">Reference proteome</keyword>
<keyword evidence="8" id="KW-0496">Mitochondrion</keyword>
<dbReference type="AlphaFoldDB" id="C1E2Y9"/>
<comment type="subcellular location">
    <subcellularLocation>
        <location evidence="1">Mitochondrion inner membrane</location>
        <topology evidence="1">Multi-pass membrane protein</topology>
    </subcellularLocation>
</comment>
<keyword evidence="4 10" id="KW-0812">Transmembrane</keyword>
<dbReference type="eggNOG" id="KOG0767">
    <property type="taxonomic scope" value="Eukaryota"/>
</dbReference>
<evidence type="ECO:0000256" key="9">
    <source>
        <dbReference type="ARBA" id="ARBA00023136"/>
    </source>
</evidence>
<dbReference type="InParanoid" id="C1E2Y9"/>
<evidence type="ECO:0000256" key="5">
    <source>
        <dbReference type="ARBA" id="ARBA00022737"/>
    </source>
</evidence>
<evidence type="ECO:0000256" key="1">
    <source>
        <dbReference type="ARBA" id="ARBA00004448"/>
    </source>
</evidence>
<dbReference type="Gene3D" id="1.50.40.10">
    <property type="entry name" value="Mitochondrial carrier domain"/>
    <property type="match status" value="1"/>
</dbReference>
<gene>
    <name evidence="12" type="ORF">MICPUN_105366</name>
</gene>
<dbReference type="InterPro" id="IPR023395">
    <property type="entry name" value="MCP_dom_sf"/>
</dbReference>
<name>C1E2Y9_MICCC</name>
<organism evidence="12 13">
    <name type="scientific">Micromonas commoda (strain RCC299 / NOUM17 / CCMP2709)</name>
    <name type="common">Picoplanktonic green alga</name>
    <dbReference type="NCBI Taxonomy" id="296587"/>
    <lineage>
        <taxon>Eukaryota</taxon>
        <taxon>Viridiplantae</taxon>
        <taxon>Chlorophyta</taxon>
        <taxon>Mamiellophyceae</taxon>
        <taxon>Mamiellales</taxon>
        <taxon>Mamiellaceae</taxon>
        <taxon>Micromonas</taxon>
    </lineage>
</organism>
<dbReference type="InterPro" id="IPR002067">
    <property type="entry name" value="MCP"/>
</dbReference>
<reference evidence="12 13" key="1">
    <citation type="journal article" date="2009" name="Science">
        <title>Green evolution and dynamic adaptations revealed by genomes of the marine picoeukaryotes Micromonas.</title>
        <authorList>
            <person name="Worden A.Z."/>
            <person name="Lee J.H."/>
            <person name="Mock T."/>
            <person name="Rouze P."/>
            <person name="Simmons M.P."/>
            <person name="Aerts A.L."/>
            <person name="Allen A.E."/>
            <person name="Cuvelier M.L."/>
            <person name="Derelle E."/>
            <person name="Everett M.V."/>
            <person name="Foulon E."/>
            <person name="Grimwood J."/>
            <person name="Gundlach H."/>
            <person name="Henrissat B."/>
            <person name="Napoli C."/>
            <person name="McDonald S.M."/>
            <person name="Parker M.S."/>
            <person name="Rombauts S."/>
            <person name="Salamov A."/>
            <person name="Von Dassow P."/>
            <person name="Badger J.H."/>
            <person name="Coutinho P.M."/>
            <person name="Demir E."/>
            <person name="Dubchak I."/>
            <person name="Gentemann C."/>
            <person name="Eikrem W."/>
            <person name="Gready J.E."/>
            <person name="John U."/>
            <person name="Lanier W."/>
            <person name="Lindquist E.A."/>
            <person name="Lucas S."/>
            <person name="Mayer K.F."/>
            <person name="Moreau H."/>
            <person name="Not F."/>
            <person name="Otillar R."/>
            <person name="Panaud O."/>
            <person name="Pangilinan J."/>
            <person name="Paulsen I."/>
            <person name="Piegu B."/>
            <person name="Poliakov A."/>
            <person name="Robbens S."/>
            <person name="Schmutz J."/>
            <person name="Toulza E."/>
            <person name="Wyss T."/>
            <person name="Zelensky A."/>
            <person name="Zhou K."/>
            <person name="Armbrust E.V."/>
            <person name="Bhattacharya D."/>
            <person name="Goodenough U.W."/>
            <person name="Van de Peer Y."/>
            <person name="Grigoriev I.V."/>
        </authorList>
    </citation>
    <scope>NUCLEOTIDE SEQUENCE [LARGE SCALE GENOMIC DNA]</scope>
    <source>
        <strain evidence="13">RCC299 / NOUM17</strain>
    </source>
</reference>
<evidence type="ECO:0000256" key="7">
    <source>
        <dbReference type="ARBA" id="ARBA00022989"/>
    </source>
</evidence>
<dbReference type="EMBL" id="CP001324">
    <property type="protein sequence ID" value="ACO62425.1"/>
    <property type="molecule type" value="Genomic_DNA"/>
</dbReference>
<comment type="similarity">
    <text evidence="2 11">Belongs to the mitochondrial carrier (TC 2.A.29) family.</text>
</comment>
<dbReference type="Pfam" id="PF00153">
    <property type="entry name" value="Mito_carr"/>
    <property type="match status" value="3"/>
</dbReference>
<feature type="repeat" description="Solcar" evidence="10">
    <location>
        <begin position="59"/>
        <end position="143"/>
    </location>
</feature>
<feature type="repeat" description="Solcar" evidence="10">
    <location>
        <begin position="257"/>
        <end position="343"/>
    </location>
</feature>
<dbReference type="GO" id="GO:1990547">
    <property type="term" value="P:mitochondrial phosphate ion transmembrane transport"/>
    <property type="evidence" value="ECO:0007669"/>
    <property type="project" value="InterPro"/>
</dbReference>
<accession>C1E2Y9</accession>
<dbReference type="GeneID" id="8241932"/>
<evidence type="ECO:0000256" key="3">
    <source>
        <dbReference type="ARBA" id="ARBA00022448"/>
    </source>
</evidence>
<evidence type="ECO:0000313" key="13">
    <source>
        <dbReference type="Proteomes" id="UP000002009"/>
    </source>
</evidence>
<keyword evidence="5" id="KW-0677">Repeat</keyword>
<evidence type="ECO:0000256" key="6">
    <source>
        <dbReference type="ARBA" id="ARBA00022792"/>
    </source>
</evidence>